<evidence type="ECO:0000313" key="7">
    <source>
        <dbReference type="Proteomes" id="UP000606499"/>
    </source>
</evidence>
<dbReference type="InterPro" id="IPR036388">
    <property type="entry name" value="WH-like_DNA-bd_sf"/>
</dbReference>
<dbReference type="Gene3D" id="3.40.190.10">
    <property type="entry name" value="Periplasmic binding protein-like II"/>
    <property type="match status" value="2"/>
</dbReference>
<dbReference type="InterPro" id="IPR000847">
    <property type="entry name" value="LysR_HTH_N"/>
</dbReference>
<dbReference type="PROSITE" id="PS50931">
    <property type="entry name" value="HTH_LYSR"/>
    <property type="match status" value="1"/>
</dbReference>
<dbReference type="InterPro" id="IPR036390">
    <property type="entry name" value="WH_DNA-bd_sf"/>
</dbReference>
<sequence>MLDFRVDTFLAVCRCMSFTRAAAALHITQPAVSQHIRALEAQYGVRFFSFEGKKLTLTDAGRLFLRTATTMRHDAQHLRDALGSLSGGGRRLVFGATLTIGEYVMPAPLARLLAAEPNVSLRMIVANTAELLRGLDRGDIDFAIVEGFFEKSEYDSLPYLTERYVAVCAPGYRFRQPVHTLEDLLGERLLTREPGSGTREILERRLREHNLTVRDFRAVTEIGSLNAIKALVRMGQGVAFLYEPTVRAELESGALREIALSGFPVLHDFTFLWRKSSVFAQTYREIFDLLRTASDSKREEA</sequence>
<keyword evidence="4" id="KW-0804">Transcription</keyword>
<evidence type="ECO:0000256" key="4">
    <source>
        <dbReference type="ARBA" id="ARBA00023163"/>
    </source>
</evidence>
<dbReference type="Gene3D" id="1.10.10.10">
    <property type="entry name" value="Winged helix-like DNA-binding domain superfamily/Winged helix DNA-binding domain"/>
    <property type="match status" value="1"/>
</dbReference>
<evidence type="ECO:0000259" key="5">
    <source>
        <dbReference type="PROSITE" id="PS50931"/>
    </source>
</evidence>
<comment type="caution">
    <text evidence="6">The sequence shown here is derived from an EMBL/GenBank/DDBJ whole genome shotgun (WGS) entry which is preliminary data.</text>
</comment>
<dbReference type="FunFam" id="1.10.10.10:FF:000001">
    <property type="entry name" value="LysR family transcriptional regulator"/>
    <property type="match status" value="1"/>
</dbReference>
<dbReference type="AlphaFoldDB" id="A0A923LTJ7"/>
<dbReference type="PRINTS" id="PR00039">
    <property type="entry name" value="HTHLYSR"/>
</dbReference>
<dbReference type="Proteomes" id="UP000606499">
    <property type="component" value="Unassembled WGS sequence"/>
</dbReference>
<dbReference type="Pfam" id="PF00126">
    <property type="entry name" value="HTH_1"/>
    <property type="match status" value="1"/>
</dbReference>
<evidence type="ECO:0000256" key="1">
    <source>
        <dbReference type="ARBA" id="ARBA00009437"/>
    </source>
</evidence>
<dbReference type="GO" id="GO:0003700">
    <property type="term" value="F:DNA-binding transcription factor activity"/>
    <property type="evidence" value="ECO:0007669"/>
    <property type="project" value="InterPro"/>
</dbReference>
<dbReference type="PANTHER" id="PTHR30126">
    <property type="entry name" value="HTH-TYPE TRANSCRIPTIONAL REGULATOR"/>
    <property type="match status" value="1"/>
</dbReference>
<keyword evidence="3" id="KW-0238">DNA-binding</keyword>
<comment type="similarity">
    <text evidence="1">Belongs to the LysR transcriptional regulatory family.</text>
</comment>
<evidence type="ECO:0000256" key="2">
    <source>
        <dbReference type="ARBA" id="ARBA00023015"/>
    </source>
</evidence>
<organism evidence="6 7">
    <name type="scientific">Agathobaculum faecis</name>
    <dbReference type="NCBI Taxonomy" id="2763013"/>
    <lineage>
        <taxon>Bacteria</taxon>
        <taxon>Bacillati</taxon>
        <taxon>Bacillota</taxon>
        <taxon>Clostridia</taxon>
        <taxon>Eubacteriales</taxon>
        <taxon>Butyricicoccaceae</taxon>
        <taxon>Agathobaculum</taxon>
    </lineage>
</organism>
<keyword evidence="2" id="KW-0805">Transcription regulation</keyword>
<keyword evidence="7" id="KW-1185">Reference proteome</keyword>
<dbReference type="GO" id="GO:0000976">
    <property type="term" value="F:transcription cis-regulatory region binding"/>
    <property type="evidence" value="ECO:0007669"/>
    <property type="project" value="TreeGrafter"/>
</dbReference>
<reference evidence="6" key="1">
    <citation type="submission" date="2020-08" db="EMBL/GenBank/DDBJ databases">
        <title>Genome public.</title>
        <authorList>
            <person name="Liu C."/>
            <person name="Sun Q."/>
        </authorList>
    </citation>
    <scope>NUCLEOTIDE SEQUENCE</scope>
    <source>
        <strain evidence="6">NSJ-28</strain>
    </source>
</reference>
<feature type="domain" description="HTH lysR-type" evidence="5">
    <location>
        <begin position="8"/>
        <end position="58"/>
    </location>
</feature>
<dbReference type="EMBL" id="JACOPL010000002">
    <property type="protein sequence ID" value="MBC5724398.1"/>
    <property type="molecule type" value="Genomic_DNA"/>
</dbReference>
<gene>
    <name evidence="6" type="ORF">H8S45_02795</name>
</gene>
<evidence type="ECO:0000313" key="6">
    <source>
        <dbReference type="EMBL" id="MBC5724398.1"/>
    </source>
</evidence>
<dbReference type="InterPro" id="IPR005119">
    <property type="entry name" value="LysR_subst-bd"/>
</dbReference>
<proteinExistence type="inferred from homology"/>
<dbReference type="SUPFAM" id="SSF53850">
    <property type="entry name" value="Periplasmic binding protein-like II"/>
    <property type="match status" value="1"/>
</dbReference>
<evidence type="ECO:0000256" key="3">
    <source>
        <dbReference type="ARBA" id="ARBA00023125"/>
    </source>
</evidence>
<accession>A0A923LTJ7</accession>
<name>A0A923LTJ7_9FIRM</name>
<dbReference type="PANTHER" id="PTHR30126:SF91">
    <property type="entry name" value="LYSR FAMILY TRANSCRIPTIONAL REGULATOR"/>
    <property type="match status" value="1"/>
</dbReference>
<dbReference type="Pfam" id="PF03466">
    <property type="entry name" value="LysR_substrate"/>
    <property type="match status" value="1"/>
</dbReference>
<protein>
    <submittedName>
        <fullName evidence="6">LysR family transcriptional regulator</fullName>
    </submittedName>
</protein>
<dbReference type="RefSeq" id="WP_147573782.1">
    <property type="nucleotide sequence ID" value="NZ_JACOPL010000002.1"/>
</dbReference>
<dbReference type="SUPFAM" id="SSF46785">
    <property type="entry name" value="Winged helix' DNA-binding domain"/>
    <property type="match status" value="1"/>
</dbReference>